<dbReference type="Pfam" id="PF14040">
    <property type="entry name" value="DNase_NucA_NucB"/>
    <property type="match status" value="1"/>
</dbReference>
<comment type="caution">
    <text evidence="2">The sequence shown here is derived from an EMBL/GenBank/DDBJ whole genome shotgun (WGS) entry which is preliminary data.</text>
</comment>
<evidence type="ECO:0000259" key="1">
    <source>
        <dbReference type="Pfam" id="PF14040"/>
    </source>
</evidence>
<keyword evidence="3" id="KW-1185">Reference proteome</keyword>
<protein>
    <recommendedName>
        <fullName evidence="1">Deoxyribonuclease NucA/NucB domain-containing protein</fullName>
    </recommendedName>
</protein>
<feature type="domain" description="Deoxyribonuclease NucA/NucB" evidence="1">
    <location>
        <begin position="13"/>
        <end position="93"/>
    </location>
</feature>
<name>A0ABP4E3I3_9ACTN</name>
<reference evidence="3" key="1">
    <citation type="journal article" date="2019" name="Int. J. Syst. Evol. Microbiol.">
        <title>The Global Catalogue of Microorganisms (GCM) 10K type strain sequencing project: providing services to taxonomists for standard genome sequencing and annotation.</title>
        <authorList>
            <consortium name="The Broad Institute Genomics Platform"/>
            <consortium name="The Broad Institute Genome Sequencing Center for Infectious Disease"/>
            <person name="Wu L."/>
            <person name="Ma J."/>
        </authorList>
    </citation>
    <scope>NUCLEOTIDE SEQUENCE [LARGE SCALE GENOMIC DNA]</scope>
    <source>
        <strain evidence="3">JCM 13002</strain>
    </source>
</reference>
<gene>
    <name evidence="2" type="ORF">GCM10009663_36700</name>
</gene>
<accession>A0ABP4E3I3</accession>
<dbReference type="Proteomes" id="UP001499987">
    <property type="component" value="Unassembled WGS sequence"/>
</dbReference>
<evidence type="ECO:0000313" key="3">
    <source>
        <dbReference type="Proteomes" id="UP001499987"/>
    </source>
</evidence>
<sequence>MHRLIDRPKQDTNRTAAIKTCEDVWGNYAGSGLECDEYPFSSTYEGAAAGGDSPTRRYSSRLIDAADNKEGGTRILAVYTANRILDGDPFYVTITP</sequence>
<dbReference type="RefSeq" id="WP_425555186.1">
    <property type="nucleotide sequence ID" value="NZ_BAAALD010000033.1"/>
</dbReference>
<proteinExistence type="predicted"/>
<evidence type="ECO:0000313" key="2">
    <source>
        <dbReference type="EMBL" id="GAA1089598.1"/>
    </source>
</evidence>
<dbReference type="EMBL" id="BAAALD010000033">
    <property type="protein sequence ID" value="GAA1089598.1"/>
    <property type="molecule type" value="Genomic_DNA"/>
</dbReference>
<organism evidence="2 3">
    <name type="scientific">Kitasatospora arboriphila</name>
    <dbReference type="NCBI Taxonomy" id="258052"/>
    <lineage>
        <taxon>Bacteria</taxon>
        <taxon>Bacillati</taxon>
        <taxon>Actinomycetota</taxon>
        <taxon>Actinomycetes</taxon>
        <taxon>Kitasatosporales</taxon>
        <taxon>Streptomycetaceae</taxon>
        <taxon>Kitasatospora</taxon>
    </lineage>
</organism>
<dbReference type="InterPro" id="IPR029476">
    <property type="entry name" value="DNase_NucA_NucB"/>
</dbReference>